<comment type="subunit">
    <text evidence="9">Component of the Sec protein translocase complex. Heterotrimer consisting of SecY, SecE and SecG subunits. The heterotrimers can form oligomers, although 1 heterotrimer is thought to be able to translocate proteins. Interacts with the ribosome. Interacts with SecDF, and other proteins may be involved. Interacts with SecA.</text>
</comment>
<feature type="transmembrane region" description="Helical" evidence="9">
    <location>
        <begin position="72"/>
        <end position="94"/>
    </location>
</feature>
<comment type="subcellular location">
    <subcellularLocation>
        <location evidence="9">Cell membrane</location>
        <topology evidence="9">Multi-pass membrane protein</topology>
    </subcellularLocation>
    <subcellularLocation>
        <location evidence="1">Membrane</location>
        <topology evidence="1">Multi-pass membrane protein</topology>
    </subcellularLocation>
</comment>
<accession>A0ABY5DK66</accession>
<proteinExistence type="inferred from homology"/>
<dbReference type="Proteomes" id="UP001055955">
    <property type="component" value="Chromosome"/>
</dbReference>
<feature type="transmembrane region" description="Helical" evidence="9">
    <location>
        <begin position="360"/>
        <end position="378"/>
    </location>
</feature>
<feature type="transmembrane region" description="Helical" evidence="9">
    <location>
        <begin position="206"/>
        <end position="227"/>
    </location>
</feature>
<keyword evidence="8 9" id="KW-0472">Membrane</keyword>
<dbReference type="InterPro" id="IPR026593">
    <property type="entry name" value="SecY"/>
</dbReference>
<feature type="transmembrane region" description="Helical" evidence="9">
    <location>
        <begin position="18"/>
        <end position="36"/>
    </location>
</feature>
<evidence type="ECO:0000256" key="6">
    <source>
        <dbReference type="ARBA" id="ARBA00022989"/>
    </source>
</evidence>
<sequence length="435" mass="47638">MNVNAPKKSAVSEIRSRILFVLFAIFVFRMGAHIPLPGVDLVKLGQFFTENKGGFLSFLNMFSGGALSRMSVFSLGIGPYISASIAINLLSYVLPTLEELRKQGGQGRHKLTKYTRVLALIVALIQSVPVARQLLSNGFVLNPSALFFVTTSISLATGTMFMLWLGEQITERGIGNGISVLIFAGITSRFPDVFSNLFDMFSRGQLQILSLIVILAAIFMITAFVVLMEKGQRQIKVTHPSRSPSGSSANVLPLKINMAGVMPPIFANIMVFTPLGIAGFFTTPAESNLLNIATRLLQPGQLLYSIVVVAAISFFSFVFTSMTFNPDEFSENLKKGGAMIPGIRPGKATSRYIDEVMSRLALFGILYLSFVVLLPELFVSTLKIPFYFGGTSLLIVVVVVMDFMSQLNAHLIPDKYHEMVSKGKGSKKQSLQLFR</sequence>
<feature type="transmembrane region" description="Helical" evidence="9">
    <location>
        <begin position="114"/>
        <end position="132"/>
    </location>
</feature>
<dbReference type="EMBL" id="CP092900">
    <property type="protein sequence ID" value="UTC24279.1"/>
    <property type="molecule type" value="Genomic_DNA"/>
</dbReference>
<dbReference type="HAMAP" id="MF_01465">
    <property type="entry name" value="SecY"/>
    <property type="match status" value="1"/>
</dbReference>
<dbReference type="InterPro" id="IPR023201">
    <property type="entry name" value="SecY_dom_sf"/>
</dbReference>
<evidence type="ECO:0000256" key="9">
    <source>
        <dbReference type="HAMAP-Rule" id="MF_01465"/>
    </source>
</evidence>
<dbReference type="RefSeq" id="WP_258568063.1">
    <property type="nucleotide sequence ID" value="NZ_CP092900.1"/>
</dbReference>
<evidence type="ECO:0000256" key="2">
    <source>
        <dbReference type="ARBA" id="ARBA00005751"/>
    </source>
</evidence>
<feature type="transmembrane region" description="Helical" evidence="9">
    <location>
        <begin position="302"/>
        <end position="324"/>
    </location>
</feature>
<evidence type="ECO:0000313" key="12">
    <source>
        <dbReference type="Proteomes" id="UP001055955"/>
    </source>
</evidence>
<keyword evidence="5 9" id="KW-0653">Protein transport</keyword>
<dbReference type="Gene3D" id="1.10.3370.10">
    <property type="entry name" value="SecY subunit domain"/>
    <property type="match status" value="1"/>
</dbReference>
<evidence type="ECO:0000256" key="4">
    <source>
        <dbReference type="ARBA" id="ARBA00022692"/>
    </source>
</evidence>
<feature type="transmembrane region" description="Helical" evidence="9">
    <location>
        <begin position="144"/>
        <end position="166"/>
    </location>
</feature>
<keyword evidence="6 9" id="KW-1133">Transmembrane helix</keyword>
<dbReference type="PIRSF" id="PIRSF004557">
    <property type="entry name" value="SecY"/>
    <property type="match status" value="1"/>
</dbReference>
<comment type="similarity">
    <text evidence="2 9 10">Belongs to the SecY/SEC61-alpha family.</text>
</comment>
<comment type="function">
    <text evidence="9">The central subunit of the protein translocation channel SecYEG. Consists of two halves formed by TMs 1-5 and 6-10. These two domains form a lateral gate at the front which open onto the bilayer between TMs 2 and 7, and are clamped together by SecE at the back. The channel is closed by both a pore ring composed of hydrophobic SecY resides and a short helix (helix 2A) on the extracellular side of the membrane which forms a plug. The plug probably moves laterally to allow the channel to open. The ring and the pore may move independently.</text>
</comment>
<evidence type="ECO:0000256" key="7">
    <source>
        <dbReference type="ARBA" id="ARBA00023010"/>
    </source>
</evidence>
<keyword evidence="9" id="KW-1003">Cell membrane</keyword>
<keyword evidence="3 9" id="KW-0813">Transport</keyword>
<gene>
    <name evidence="9 11" type="primary">secY</name>
    <name evidence="11" type="ORF">MMH89_03450</name>
</gene>
<dbReference type="NCBIfam" id="TIGR00967">
    <property type="entry name" value="3a0501s007"/>
    <property type="match status" value="1"/>
</dbReference>
<evidence type="ECO:0000256" key="3">
    <source>
        <dbReference type="ARBA" id="ARBA00022448"/>
    </source>
</evidence>
<evidence type="ECO:0000256" key="10">
    <source>
        <dbReference type="RuleBase" id="RU004349"/>
    </source>
</evidence>
<dbReference type="SUPFAM" id="SSF103491">
    <property type="entry name" value="Preprotein translocase SecY subunit"/>
    <property type="match status" value="1"/>
</dbReference>
<feature type="transmembrane region" description="Helical" evidence="9">
    <location>
        <begin position="265"/>
        <end position="282"/>
    </location>
</feature>
<evidence type="ECO:0000256" key="5">
    <source>
        <dbReference type="ARBA" id="ARBA00022927"/>
    </source>
</evidence>
<keyword evidence="7 9" id="KW-0811">Translocation</keyword>
<dbReference type="PRINTS" id="PR00303">
    <property type="entry name" value="SECYTRNLCASE"/>
</dbReference>
<feature type="transmembrane region" description="Helical" evidence="9">
    <location>
        <begin position="384"/>
        <end position="404"/>
    </location>
</feature>
<keyword evidence="4 9" id="KW-0812">Transmembrane</keyword>
<evidence type="ECO:0000256" key="8">
    <source>
        <dbReference type="ARBA" id="ARBA00023136"/>
    </source>
</evidence>
<reference evidence="11 12" key="1">
    <citation type="journal article" date="2022" name="Nat. Microbiol.">
        <title>The microbiome of a bacterivorous marine choanoflagellate contains a resource-demanding obligate bacterial associate.</title>
        <authorList>
            <person name="Needham D.M."/>
            <person name="Poirier C."/>
            <person name="Bachy C."/>
            <person name="George E.E."/>
            <person name="Wilken S."/>
            <person name="Yung C.C.M."/>
            <person name="Limardo A.J."/>
            <person name="Morando M."/>
            <person name="Sudek L."/>
            <person name="Malmstrom R.R."/>
            <person name="Keeling P.J."/>
            <person name="Santoro A.E."/>
            <person name="Worden A.Z."/>
        </authorList>
    </citation>
    <scope>NUCLEOTIDE SEQUENCE [LARGE SCALE GENOMIC DNA]</scope>
    <source>
        <strain evidence="11 12">Comchoano-1</strain>
    </source>
</reference>
<dbReference type="Pfam" id="PF00344">
    <property type="entry name" value="SecY"/>
    <property type="match status" value="1"/>
</dbReference>
<dbReference type="PANTHER" id="PTHR10906">
    <property type="entry name" value="SECY/SEC61-ALPHA FAMILY MEMBER"/>
    <property type="match status" value="1"/>
</dbReference>
<dbReference type="PROSITE" id="PS00756">
    <property type="entry name" value="SECY_2"/>
    <property type="match status" value="1"/>
</dbReference>
<protein>
    <recommendedName>
        <fullName evidence="9">Protein translocase subunit SecY</fullName>
    </recommendedName>
</protein>
<dbReference type="InterPro" id="IPR002208">
    <property type="entry name" value="SecY/SEC61-alpha"/>
</dbReference>
<dbReference type="InterPro" id="IPR030659">
    <property type="entry name" value="SecY_CS"/>
</dbReference>
<feature type="transmembrane region" description="Helical" evidence="9">
    <location>
        <begin position="173"/>
        <end position="191"/>
    </location>
</feature>
<evidence type="ECO:0000256" key="1">
    <source>
        <dbReference type="ARBA" id="ARBA00004141"/>
    </source>
</evidence>
<evidence type="ECO:0000313" key="11">
    <source>
        <dbReference type="EMBL" id="UTC24279.1"/>
    </source>
</evidence>
<keyword evidence="12" id="KW-1185">Reference proteome</keyword>
<organism evidence="11 12">
    <name type="scientific">Candidatus Comchoanobacter bicostacola</name>
    <dbReference type="NCBI Taxonomy" id="2919598"/>
    <lineage>
        <taxon>Bacteria</taxon>
        <taxon>Pseudomonadati</taxon>
        <taxon>Pseudomonadota</taxon>
        <taxon>Gammaproteobacteria</taxon>
        <taxon>Candidatus Comchoanobacterales</taxon>
        <taxon>Candidatus Comchoanobacteraceae</taxon>
        <taxon>Candidatus Comchoanobacter</taxon>
    </lineage>
</organism>
<name>A0ABY5DK66_9GAMM</name>